<evidence type="ECO:0000256" key="11">
    <source>
        <dbReference type="ARBA" id="ARBA00073529"/>
    </source>
</evidence>
<gene>
    <name evidence="17 18" type="primary">EVA1C</name>
</gene>
<evidence type="ECO:0000256" key="6">
    <source>
        <dbReference type="ARBA" id="ARBA00022737"/>
    </source>
</evidence>
<dbReference type="Gene3D" id="2.60.120.740">
    <property type="match status" value="2"/>
</dbReference>
<evidence type="ECO:0000256" key="4">
    <source>
        <dbReference type="ARBA" id="ARBA00022729"/>
    </source>
</evidence>
<keyword evidence="3 14" id="KW-0812">Transmembrane</keyword>
<dbReference type="PANTHER" id="PTHR46780">
    <property type="entry name" value="PROTEIN EVA-1"/>
    <property type="match status" value="1"/>
</dbReference>
<comment type="subcellular location">
    <subcellularLocation>
        <location evidence="1">Membrane</location>
        <topology evidence="1">Single-pass membrane protein</topology>
    </subcellularLocation>
</comment>
<feature type="domain" description="SUEL-type lectin" evidence="15">
    <location>
        <begin position="53"/>
        <end position="146"/>
    </location>
</feature>
<keyword evidence="5" id="KW-0430">Lectin</keyword>
<dbReference type="GeneID" id="115469463"/>
<organism evidence="16 18">
    <name type="scientific">Microcaecilia unicolor</name>
    <dbReference type="NCBI Taxonomy" id="1415580"/>
    <lineage>
        <taxon>Eukaryota</taxon>
        <taxon>Metazoa</taxon>
        <taxon>Chordata</taxon>
        <taxon>Craniata</taxon>
        <taxon>Vertebrata</taxon>
        <taxon>Euteleostomi</taxon>
        <taxon>Amphibia</taxon>
        <taxon>Gymnophiona</taxon>
        <taxon>Siphonopidae</taxon>
        <taxon>Microcaecilia</taxon>
    </lineage>
</organism>
<dbReference type="InterPro" id="IPR000922">
    <property type="entry name" value="Lectin_gal-bd_dom"/>
</dbReference>
<feature type="compositionally biased region" description="Acidic residues" evidence="13">
    <location>
        <begin position="355"/>
        <end position="369"/>
    </location>
</feature>
<dbReference type="RefSeq" id="XP_030057999.1">
    <property type="nucleotide sequence ID" value="XM_030202139.1"/>
</dbReference>
<dbReference type="OrthoDB" id="5970528at2759"/>
<evidence type="ECO:0000256" key="7">
    <source>
        <dbReference type="ARBA" id="ARBA00022989"/>
    </source>
</evidence>
<dbReference type="FunFam" id="2.60.120.740:FF:000003">
    <property type="entry name" value="Protein eva-1 homolog C"/>
    <property type="match status" value="1"/>
</dbReference>
<dbReference type="GO" id="GO:0030246">
    <property type="term" value="F:carbohydrate binding"/>
    <property type="evidence" value="ECO:0007669"/>
    <property type="project" value="UniProtKB-KW"/>
</dbReference>
<dbReference type="Pfam" id="PF02140">
    <property type="entry name" value="SUEL_Lectin"/>
    <property type="match status" value="2"/>
</dbReference>
<feature type="region of interest" description="Disordered" evidence="13">
    <location>
        <begin position="347"/>
        <end position="377"/>
    </location>
</feature>
<name>A0A6P7Y4H7_9AMPH</name>
<keyword evidence="6" id="KW-0677">Repeat</keyword>
<dbReference type="AlphaFoldDB" id="A0A6P7Y4H7"/>
<dbReference type="Pfam" id="PF14851">
    <property type="entry name" value="FAM176"/>
    <property type="match status" value="1"/>
</dbReference>
<evidence type="ECO:0000256" key="5">
    <source>
        <dbReference type="ARBA" id="ARBA00022734"/>
    </source>
</evidence>
<dbReference type="RefSeq" id="XP_030058000.1">
    <property type="nucleotide sequence ID" value="XM_030202140.1"/>
</dbReference>
<reference evidence="17 18" key="1">
    <citation type="submission" date="2025-04" db="UniProtKB">
        <authorList>
            <consortium name="RefSeq"/>
        </authorList>
    </citation>
    <scope>IDENTIFICATION</scope>
</reference>
<evidence type="ECO:0000256" key="12">
    <source>
        <dbReference type="ARBA" id="ARBA00082417"/>
    </source>
</evidence>
<evidence type="ECO:0000256" key="9">
    <source>
        <dbReference type="ARBA" id="ARBA00023180"/>
    </source>
</evidence>
<dbReference type="Proteomes" id="UP000515156">
    <property type="component" value="Chromosome 4"/>
</dbReference>
<evidence type="ECO:0000256" key="3">
    <source>
        <dbReference type="ARBA" id="ARBA00022692"/>
    </source>
</evidence>
<comment type="function">
    <text evidence="10">Binds heparin.</text>
</comment>
<comment type="similarity">
    <text evidence="2">Belongs to the EVA1 family.</text>
</comment>
<keyword evidence="8 14" id="KW-0472">Membrane</keyword>
<evidence type="ECO:0000313" key="17">
    <source>
        <dbReference type="RefSeq" id="XP_030057999.1"/>
    </source>
</evidence>
<evidence type="ECO:0000256" key="14">
    <source>
        <dbReference type="SAM" id="Phobius"/>
    </source>
</evidence>
<evidence type="ECO:0000256" key="2">
    <source>
        <dbReference type="ARBA" id="ARBA00006023"/>
    </source>
</evidence>
<dbReference type="KEGG" id="muo:115469463"/>
<keyword evidence="16" id="KW-1185">Reference proteome</keyword>
<dbReference type="InterPro" id="IPR039500">
    <property type="entry name" value="EVA1_dom"/>
</dbReference>
<protein>
    <recommendedName>
        <fullName evidence="11">Protein eva-1 homolog C</fullName>
    </recommendedName>
    <alternativeName>
        <fullName evidence="12">Protein FAM176C</fullName>
    </alternativeName>
</protein>
<dbReference type="PROSITE" id="PS50228">
    <property type="entry name" value="SUEL_LECTIN"/>
    <property type="match status" value="2"/>
</dbReference>
<keyword evidence="7 14" id="KW-1133">Transmembrane helix</keyword>
<evidence type="ECO:0000256" key="1">
    <source>
        <dbReference type="ARBA" id="ARBA00004167"/>
    </source>
</evidence>
<dbReference type="FunFam" id="2.60.120.740:FF:000004">
    <property type="entry name" value="Protein eva-1 homolog C"/>
    <property type="match status" value="1"/>
</dbReference>
<dbReference type="CDD" id="cd22828">
    <property type="entry name" value="Gal_Rha_Lectin_EVA1_EVA1C_rpt1"/>
    <property type="match status" value="1"/>
</dbReference>
<dbReference type="CTD" id="59271"/>
<evidence type="ECO:0000256" key="13">
    <source>
        <dbReference type="SAM" id="MobiDB-lite"/>
    </source>
</evidence>
<sequence length="426" mass="47568">MSEAEQRCDRRQLEPALLNLMSCLVLLCTKDSSALADFSGYLSRLLQKHSLYACDGDTLTLQCPRHSTISIQSAFYGHTVQGHQMCSTQQPNTLETASCMADTTFQKVQDECQNLRSCQLPVNSRLFGPDPCPGLTKYLLVSFKCKPTEYKTKSVCEDAELKLHCHESKFLNIYEATYGRWARDTDTCLPEGNSIPQFDCLSFAALEILSQRCYGKQKCNFLVNDKHFGAPCLPGVKKYLTVHYACVPKIILTSVDPKVSIQKPSLERKDDESDINIDPRGSRLPDTDGIILSNSLAAFAYIRAHPERAALLFMCSVCMGLALTVCALVIRVTCPVNIRRIHRVNGHLLPKPDQGDSDSEDSEEEEESSDSASPDEFLGLYKSSPSAYNSMDAAELAERVERRDQIMQEIWMNSASDTFIPRLISS</sequence>
<feature type="transmembrane region" description="Helical" evidence="14">
    <location>
        <begin position="309"/>
        <end position="330"/>
    </location>
</feature>
<evidence type="ECO:0000256" key="10">
    <source>
        <dbReference type="ARBA" id="ARBA00054830"/>
    </source>
</evidence>
<evidence type="ECO:0000313" key="18">
    <source>
        <dbReference type="RefSeq" id="XP_030058000.1"/>
    </source>
</evidence>
<evidence type="ECO:0000259" key="15">
    <source>
        <dbReference type="PROSITE" id="PS50228"/>
    </source>
</evidence>
<keyword evidence="4" id="KW-0732">Signal</keyword>
<dbReference type="InterPro" id="IPR043159">
    <property type="entry name" value="Lectin_gal-bd_sf"/>
</dbReference>
<evidence type="ECO:0000256" key="8">
    <source>
        <dbReference type="ARBA" id="ARBA00023136"/>
    </source>
</evidence>
<accession>A0A6P7Y4H7</accession>
<feature type="domain" description="SUEL-type lectin" evidence="15">
    <location>
        <begin position="155"/>
        <end position="247"/>
    </location>
</feature>
<proteinExistence type="inferred from homology"/>
<dbReference type="CDD" id="cd22829">
    <property type="entry name" value="Gal_Rha_Lectin_EVA1_EVA1C_rpt2"/>
    <property type="match status" value="1"/>
</dbReference>
<keyword evidence="9" id="KW-0325">Glycoprotein</keyword>
<evidence type="ECO:0000313" key="16">
    <source>
        <dbReference type="Proteomes" id="UP000515156"/>
    </source>
</evidence>
<dbReference type="GO" id="GO:0016020">
    <property type="term" value="C:membrane"/>
    <property type="evidence" value="ECO:0007669"/>
    <property type="project" value="UniProtKB-SubCell"/>
</dbReference>